<feature type="transmembrane region" description="Helical" evidence="6">
    <location>
        <begin position="248"/>
        <end position="267"/>
    </location>
</feature>
<feature type="transmembrane region" description="Helical" evidence="6">
    <location>
        <begin position="35"/>
        <end position="57"/>
    </location>
</feature>
<organism evidence="8 9">
    <name type="scientific">Stylosanthes scabra</name>
    <dbReference type="NCBI Taxonomy" id="79078"/>
    <lineage>
        <taxon>Eukaryota</taxon>
        <taxon>Viridiplantae</taxon>
        <taxon>Streptophyta</taxon>
        <taxon>Embryophyta</taxon>
        <taxon>Tracheophyta</taxon>
        <taxon>Spermatophyta</taxon>
        <taxon>Magnoliopsida</taxon>
        <taxon>eudicotyledons</taxon>
        <taxon>Gunneridae</taxon>
        <taxon>Pentapetalae</taxon>
        <taxon>rosids</taxon>
        <taxon>fabids</taxon>
        <taxon>Fabales</taxon>
        <taxon>Fabaceae</taxon>
        <taxon>Papilionoideae</taxon>
        <taxon>50 kb inversion clade</taxon>
        <taxon>dalbergioids sensu lato</taxon>
        <taxon>Dalbergieae</taxon>
        <taxon>Pterocarpus clade</taxon>
        <taxon>Stylosanthes</taxon>
    </lineage>
</organism>
<feature type="transmembrane region" description="Helical" evidence="6">
    <location>
        <begin position="97"/>
        <end position="118"/>
    </location>
</feature>
<dbReference type="InterPro" id="IPR000620">
    <property type="entry name" value="EamA_dom"/>
</dbReference>
<feature type="domain" description="EamA" evidence="7">
    <location>
        <begin position="8"/>
        <end position="148"/>
    </location>
</feature>
<feature type="transmembrane region" description="Helical" evidence="6">
    <location>
        <begin position="130"/>
        <end position="150"/>
    </location>
</feature>
<comment type="caution">
    <text evidence="8">The sequence shown here is derived from an EMBL/GenBank/DDBJ whole genome shotgun (WGS) entry which is preliminary data.</text>
</comment>
<accession>A0ABU6X828</accession>
<feature type="transmembrane region" description="Helical" evidence="6">
    <location>
        <begin position="279"/>
        <end position="299"/>
    </location>
</feature>
<evidence type="ECO:0000256" key="6">
    <source>
        <dbReference type="RuleBase" id="RU363077"/>
    </source>
</evidence>
<keyword evidence="5 6" id="KW-0472">Membrane</keyword>
<dbReference type="InterPro" id="IPR037185">
    <property type="entry name" value="EmrE-like"/>
</dbReference>
<feature type="transmembrane region" description="Helical" evidence="6">
    <location>
        <begin position="215"/>
        <end position="236"/>
    </location>
</feature>
<dbReference type="InterPro" id="IPR030184">
    <property type="entry name" value="WAT1-related"/>
</dbReference>
<evidence type="ECO:0000256" key="3">
    <source>
        <dbReference type="ARBA" id="ARBA00022692"/>
    </source>
</evidence>
<feature type="transmembrane region" description="Helical" evidence="6">
    <location>
        <begin position="305"/>
        <end position="325"/>
    </location>
</feature>
<dbReference type="Proteomes" id="UP001341840">
    <property type="component" value="Unassembled WGS sequence"/>
</dbReference>
<evidence type="ECO:0000313" key="9">
    <source>
        <dbReference type="Proteomes" id="UP001341840"/>
    </source>
</evidence>
<evidence type="ECO:0000256" key="2">
    <source>
        <dbReference type="ARBA" id="ARBA00007635"/>
    </source>
</evidence>
<protein>
    <recommendedName>
        <fullName evidence="6">WAT1-related protein</fullName>
    </recommendedName>
</protein>
<comment type="similarity">
    <text evidence="2 6">Belongs to the drug/metabolite transporter (DMT) superfamily. Plant drug/metabolite exporter (P-DME) (TC 2.A.7.4) family.</text>
</comment>
<keyword evidence="9" id="KW-1185">Reference proteome</keyword>
<keyword evidence="4 6" id="KW-1133">Transmembrane helix</keyword>
<evidence type="ECO:0000313" key="8">
    <source>
        <dbReference type="EMBL" id="MED6193123.1"/>
    </source>
</evidence>
<dbReference type="SUPFAM" id="SSF103481">
    <property type="entry name" value="Multidrug resistance efflux transporter EmrE"/>
    <property type="match status" value="2"/>
</dbReference>
<reference evidence="8 9" key="1">
    <citation type="journal article" date="2023" name="Plants (Basel)">
        <title>Bridging the Gap: Combining Genomics and Transcriptomics Approaches to Understand Stylosanthes scabra, an Orphan Legume from the Brazilian Caatinga.</title>
        <authorList>
            <person name="Ferreira-Neto J.R.C."/>
            <person name="da Silva M.D."/>
            <person name="Binneck E."/>
            <person name="de Melo N.F."/>
            <person name="da Silva R.H."/>
            <person name="de Melo A.L.T.M."/>
            <person name="Pandolfi V."/>
            <person name="Bustamante F.O."/>
            <person name="Brasileiro-Vidal A.C."/>
            <person name="Benko-Iseppon A.M."/>
        </authorList>
    </citation>
    <scope>NUCLEOTIDE SEQUENCE [LARGE SCALE GENOMIC DNA]</scope>
    <source>
        <tissue evidence="8">Leaves</tissue>
    </source>
</reference>
<feature type="transmembrane region" description="Helical" evidence="6">
    <location>
        <begin position="69"/>
        <end position="91"/>
    </location>
</feature>
<dbReference type="Pfam" id="PF00892">
    <property type="entry name" value="EamA"/>
    <property type="match status" value="2"/>
</dbReference>
<evidence type="ECO:0000259" key="7">
    <source>
        <dbReference type="Pfam" id="PF00892"/>
    </source>
</evidence>
<gene>
    <name evidence="8" type="ORF">PIB30_016008</name>
</gene>
<dbReference type="PANTHER" id="PTHR31218">
    <property type="entry name" value="WAT1-RELATED PROTEIN"/>
    <property type="match status" value="1"/>
</dbReference>
<name>A0ABU6X828_9FABA</name>
<evidence type="ECO:0000256" key="4">
    <source>
        <dbReference type="ARBA" id="ARBA00022989"/>
    </source>
</evidence>
<sequence>MVRGLIPLLSMILVQLAYTGMSITSKLAIEGGMNPLILVAYRQIFATIAIAPFTYWLEWKTAPKMTRRVMIQIVLSSITGITANQVLFFVGLKYSSATIACALTNLLPAFTFLLAVIFRQESVGMKRKAGVAKVLGTVLCVGGALLLSFYHGKTIGLGESSIHWSYADKMEGRSSFDGNNGNSLLGPFLLVVSALVWSLWFVIQADMSKNFPAPYTSTNYMCFLASIQCVVLALSFDHAPSSWSLHDPMRLVSALYAGVVCTGLAYCLMSWTIERKGPLYVSVFSPLQLVLTAVASWALLREKLYIGTLIGSVLIVGGLYCVLWGKNKEMNEVMITEKETVKYNETHHHAKNSCSDMEFPPSYNSNNDNHHRVIVDVA</sequence>
<evidence type="ECO:0000256" key="1">
    <source>
        <dbReference type="ARBA" id="ARBA00004141"/>
    </source>
</evidence>
<evidence type="ECO:0000256" key="5">
    <source>
        <dbReference type="ARBA" id="ARBA00023136"/>
    </source>
</evidence>
<keyword evidence="3 6" id="KW-0812">Transmembrane</keyword>
<feature type="domain" description="EamA" evidence="7">
    <location>
        <begin position="185"/>
        <end position="323"/>
    </location>
</feature>
<feature type="transmembrane region" description="Helical" evidence="6">
    <location>
        <begin position="184"/>
        <end position="203"/>
    </location>
</feature>
<dbReference type="EMBL" id="JASCZI010211493">
    <property type="protein sequence ID" value="MED6193123.1"/>
    <property type="molecule type" value="Genomic_DNA"/>
</dbReference>
<proteinExistence type="inferred from homology"/>
<comment type="subcellular location">
    <subcellularLocation>
        <location evidence="1 6">Membrane</location>
        <topology evidence="1 6">Multi-pass membrane protein</topology>
    </subcellularLocation>
</comment>